<reference evidence="2" key="1">
    <citation type="submission" date="2021-05" db="EMBL/GenBank/DDBJ databases">
        <authorList>
            <person name="Alioto T."/>
            <person name="Alioto T."/>
            <person name="Gomez Garrido J."/>
        </authorList>
    </citation>
    <scope>NUCLEOTIDE SEQUENCE</scope>
</reference>
<accession>A0A8D8Z6H4</accession>
<feature type="compositionally biased region" description="Basic residues" evidence="1">
    <location>
        <begin position="379"/>
        <end position="388"/>
    </location>
</feature>
<evidence type="ECO:0000313" key="2">
    <source>
        <dbReference type="EMBL" id="CAG6741677.1"/>
    </source>
</evidence>
<feature type="compositionally biased region" description="Basic and acidic residues" evidence="1">
    <location>
        <begin position="55"/>
        <end position="68"/>
    </location>
</feature>
<organism evidence="2">
    <name type="scientific">Cacopsylla melanoneura</name>
    <dbReference type="NCBI Taxonomy" id="428564"/>
    <lineage>
        <taxon>Eukaryota</taxon>
        <taxon>Metazoa</taxon>
        <taxon>Ecdysozoa</taxon>
        <taxon>Arthropoda</taxon>
        <taxon>Hexapoda</taxon>
        <taxon>Insecta</taxon>
        <taxon>Pterygota</taxon>
        <taxon>Neoptera</taxon>
        <taxon>Paraneoptera</taxon>
        <taxon>Hemiptera</taxon>
        <taxon>Sternorrhyncha</taxon>
        <taxon>Psylloidea</taxon>
        <taxon>Psyllidae</taxon>
        <taxon>Psyllinae</taxon>
        <taxon>Cacopsylla</taxon>
    </lineage>
</organism>
<feature type="compositionally biased region" description="Polar residues" evidence="1">
    <location>
        <begin position="293"/>
        <end position="307"/>
    </location>
</feature>
<feature type="compositionally biased region" description="Acidic residues" evidence="1">
    <location>
        <begin position="87"/>
        <end position="111"/>
    </location>
</feature>
<feature type="compositionally biased region" description="Polar residues" evidence="1">
    <location>
        <begin position="69"/>
        <end position="86"/>
    </location>
</feature>
<feature type="compositionally biased region" description="Polar residues" evidence="1">
    <location>
        <begin position="15"/>
        <end position="36"/>
    </location>
</feature>
<dbReference type="AlphaFoldDB" id="A0A8D8Z6H4"/>
<feature type="compositionally biased region" description="Acidic residues" evidence="1">
    <location>
        <begin position="178"/>
        <end position="187"/>
    </location>
</feature>
<feature type="compositionally biased region" description="Basic and acidic residues" evidence="1">
    <location>
        <begin position="164"/>
        <end position="177"/>
    </location>
</feature>
<feature type="compositionally biased region" description="Polar residues" evidence="1">
    <location>
        <begin position="343"/>
        <end position="354"/>
    </location>
</feature>
<name>A0A8D8Z6H4_9HEMI</name>
<feature type="compositionally biased region" description="Basic residues" evidence="1">
    <location>
        <begin position="270"/>
        <end position="284"/>
    </location>
</feature>
<feature type="compositionally biased region" description="Polar residues" evidence="1">
    <location>
        <begin position="216"/>
        <end position="230"/>
    </location>
</feature>
<evidence type="ECO:0000256" key="1">
    <source>
        <dbReference type="SAM" id="MobiDB-lite"/>
    </source>
</evidence>
<sequence length="442" mass="50186">MSSIRSEEDMFASPVASSQPSDESVNAIRTSGNFRDQIQRLIETSSYSDSEESDLESKNDNSELEESRGNISKSSTIMNVETNSDANDSEQTDENSQSGEEENKSDDDRELDGDGSRSKEDTMDIETNSDKTDSNEENRRENDDAIDLEQKSDANSELDSEGSGFKEDTMDQMKNNEADLEQNDENNLEEHTDDSSELDISQIFPNQGERMRQSHDNPSSSLDQNDASSKSIRDEKIAILGGKHNKRRNNIGKYTHDETSESDSGEKGPQTKRKSRQTHGKNRRSKEGHNPDTESNATNAKSAGSDENTSDIEENKQTRTEGQNSRSGSSSSFSIRRRARPRQNISRESYTGRQTSEEELLEEPIRRLLSGKQGTTRNPTRRIQRKVKNRPNETDWQMRFNRYCEEETRKLEEVNRFAVKVELSLDRFAGDDIAFREGYSNF</sequence>
<feature type="compositionally biased region" description="Low complexity" evidence="1">
    <location>
        <begin position="325"/>
        <end position="334"/>
    </location>
</feature>
<dbReference type="EMBL" id="HBUF01428499">
    <property type="protein sequence ID" value="CAG6741677.1"/>
    <property type="molecule type" value="Transcribed_RNA"/>
</dbReference>
<proteinExistence type="predicted"/>
<feature type="region of interest" description="Disordered" evidence="1">
    <location>
        <begin position="1"/>
        <end position="388"/>
    </location>
</feature>
<feature type="compositionally biased region" description="Basic and acidic residues" evidence="1">
    <location>
        <begin position="112"/>
        <end position="154"/>
    </location>
</feature>
<protein>
    <submittedName>
        <fullName evidence="2">Uncharacterized protein</fullName>
    </submittedName>
</protein>